<reference evidence="2" key="1">
    <citation type="submission" date="2025-08" db="UniProtKB">
        <authorList>
            <consortium name="Ensembl"/>
        </authorList>
    </citation>
    <scope>IDENTIFICATION</scope>
</reference>
<organism evidence="2 3">
    <name type="scientific">Spermophilus dauricus</name>
    <name type="common">Daurian ground squirrel</name>
    <dbReference type="NCBI Taxonomy" id="99837"/>
    <lineage>
        <taxon>Eukaryota</taxon>
        <taxon>Metazoa</taxon>
        <taxon>Chordata</taxon>
        <taxon>Craniata</taxon>
        <taxon>Vertebrata</taxon>
        <taxon>Euteleostomi</taxon>
        <taxon>Mammalia</taxon>
        <taxon>Eutheria</taxon>
        <taxon>Euarchontoglires</taxon>
        <taxon>Glires</taxon>
        <taxon>Rodentia</taxon>
        <taxon>Sciuromorpha</taxon>
        <taxon>Sciuridae</taxon>
        <taxon>Xerinae</taxon>
        <taxon>Marmotini</taxon>
        <taxon>Spermophilus</taxon>
    </lineage>
</organism>
<evidence type="ECO:0000313" key="2">
    <source>
        <dbReference type="Ensembl" id="ENSSDAP00000021716.1"/>
    </source>
</evidence>
<proteinExistence type="predicted"/>
<feature type="compositionally biased region" description="Low complexity" evidence="1">
    <location>
        <begin position="12"/>
        <end position="53"/>
    </location>
</feature>
<reference evidence="2" key="2">
    <citation type="submission" date="2025-09" db="UniProtKB">
        <authorList>
            <consortium name="Ensembl"/>
        </authorList>
    </citation>
    <scope>IDENTIFICATION</scope>
</reference>
<keyword evidence="3" id="KW-1185">Reference proteome</keyword>
<dbReference type="Ensembl" id="ENSSDAT00000024802.1">
    <property type="protein sequence ID" value="ENSSDAP00000021716.1"/>
    <property type="gene ID" value="ENSSDAG00000019751.1"/>
</dbReference>
<evidence type="ECO:0000313" key="3">
    <source>
        <dbReference type="Proteomes" id="UP000694422"/>
    </source>
</evidence>
<dbReference type="Proteomes" id="UP000694422">
    <property type="component" value="Unplaced"/>
</dbReference>
<name>A0A8C9QD62_SPEDA</name>
<feature type="region of interest" description="Disordered" evidence="1">
    <location>
        <begin position="11"/>
        <end position="53"/>
    </location>
</feature>
<sequence length="202" mass="22056">MPTTCHCVAITPPDSGGSPSSPAGGSPSPVPATGAAEPSLATPTGSASPTTSSCWGVAPEASLLRWVRSCFLRLDDTTKDFPQALQWKGRSPECTRLCLVRLARSAKARPHSSQRKGRWPECTKACRLRSQDATNVLSHCRHLKGIYIYIYIYIFKSIGKLPQRIGWEESKRVYLLGLQKPQPYLDHSSGKSPCKDSLMVSN</sequence>
<accession>A0A8C9QD62</accession>
<dbReference type="AlphaFoldDB" id="A0A8C9QD62"/>
<protein>
    <submittedName>
        <fullName evidence="2">Uncharacterized protein</fullName>
    </submittedName>
</protein>
<evidence type="ECO:0000256" key="1">
    <source>
        <dbReference type="SAM" id="MobiDB-lite"/>
    </source>
</evidence>